<name>A0A376G173_9FLAO</name>
<feature type="transmembrane region" description="Helical" evidence="1">
    <location>
        <begin position="266"/>
        <end position="285"/>
    </location>
</feature>
<dbReference type="Proteomes" id="UP000254737">
    <property type="component" value="Unassembled WGS sequence"/>
</dbReference>
<dbReference type="InterPro" id="IPR001173">
    <property type="entry name" value="Glyco_trans_2-like"/>
</dbReference>
<dbReference type="PANTHER" id="PTHR22916">
    <property type="entry name" value="GLYCOSYLTRANSFERASE"/>
    <property type="match status" value="1"/>
</dbReference>
<keyword evidence="1" id="KW-1133">Transmembrane helix</keyword>
<dbReference type="EMBL" id="UFXS01000001">
    <property type="protein sequence ID" value="STD53408.1"/>
    <property type="molecule type" value="Genomic_DNA"/>
</dbReference>
<sequence>MMISVFTPTYNRSELLNDLYESLKKQTSKNFEWLIIDDGSTDNTEQVVNDFIIENILNINYIKKANGGKHRTINLASDYALGDYIFIVDNDDTLIPEAIAIGEKYLEKINENIAGVVFRLMYKDGRKVGPDLPYTEKNDNYFNVRYNLGYNMDFKEFTKVSILKKYKYPDYKGENFCSEALVWNRISENYDFLFVDKPIYICEYLEGGLSSNIILNRRNSSSYAMDIYKDLVFNKKVPKIIKIKSIINYWRFGFFNKKSFLKKWKFLNFSTLGILFYPISLLFILKDSIKLKAKK</sequence>
<keyword evidence="1" id="KW-0472">Membrane</keyword>
<reference evidence="3 4" key="1">
    <citation type="submission" date="2018-06" db="EMBL/GenBank/DDBJ databases">
        <authorList>
            <consortium name="Pathogen Informatics"/>
            <person name="Doyle S."/>
        </authorList>
    </citation>
    <scope>NUCLEOTIDE SEQUENCE [LARGE SCALE GENOMIC DNA]</scope>
    <source>
        <strain evidence="3 4">NCTC13456</strain>
    </source>
</reference>
<organism evidence="3 4">
    <name type="scientific">Empedobacter falsenii</name>
    <dbReference type="NCBI Taxonomy" id="343874"/>
    <lineage>
        <taxon>Bacteria</taxon>
        <taxon>Pseudomonadati</taxon>
        <taxon>Bacteroidota</taxon>
        <taxon>Flavobacteriia</taxon>
        <taxon>Flavobacteriales</taxon>
        <taxon>Weeksellaceae</taxon>
        <taxon>Empedobacter</taxon>
    </lineage>
</organism>
<evidence type="ECO:0000313" key="4">
    <source>
        <dbReference type="Proteomes" id="UP000254737"/>
    </source>
</evidence>
<dbReference type="PANTHER" id="PTHR22916:SF3">
    <property type="entry name" value="UDP-GLCNAC:BETAGAL BETA-1,3-N-ACETYLGLUCOSAMINYLTRANSFERASE-LIKE PROTEIN 1"/>
    <property type="match status" value="1"/>
</dbReference>
<proteinExistence type="predicted"/>
<keyword evidence="1" id="KW-0812">Transmembrane</keyword>
<dbReference type="SUPFAM" id="SSF53448">
    <property type="entry name" value="Nucleotide-diphospho-sugar transferases"/>
    <property type="match status" value="1"/>
</dbReference>
<dbReference type="CDD" id="cd00761">
    <property type="entry name" value="Glyco_tranf_GTA_type"/>
    <property type="match status" value="1"/>
</dbReference>
<dbReference type="EC" id="2.4.1.212" evidence="3"/>
<gene>
    <name evidence="3" type="primary">hyaD_1</name>
    <name evidence="3" type="ORF">NCTC13456_00478</name>
</gene>
<feature type="domain" description="Glycosyltransferase 2-like" evidence="2">
    <location>
        <begin position="4"/>
        <end position="153"/>
    </location>
</feature>
<evidence type="ECO:0000313" key="3">
    <source>
        <dbReference type="EMBL" id="STD53408.1"/>
    </source>
</evidence>
<dbReference type="InterPro" id="IPR029044">
    <property type="entry name" value="Nucleotide-diphossugar_trans"/>
</dbReference>
<evidence type="ECO:0000256" key="1">
    <source>
        <dbReference type="SAM" id="Phobius"/>
    </source>
</evidence>
<dbReference type="GO" id="GO:0050501">
    <property type="term" value="F:hyaluronan synthase activity"/>
    <property type="evidence" value="ECO:0007669"/>
    <property type="project" value="UniProtKB-EC"/>
</dbReference>
<dbReference type="Gene3D" id="3.90.550.10">
    <property type="entry name" value="Spore Coat Polysaccharide Biosynthesis Protein SpsA, Chain A"/>
    <property type="match status" value="1"/>
</dbReference>
<dbReference type="AlphaFoldDB" id="A0A376G173"/>
<keyword evidence="3" id="KW-0328">Glycosyltransferase</keyword>
<evidence type="ECO:0000259" key="2">
    <source>
        <dbReference type="Pfam" id="PF00535"/>
    </source>
</evidence>
<protein>
    <submittedName>
        <fullName evidence="3">Hyaluronan synthase</fullName>
        <ecNumber evidence="3">2.4.1.212</ecNumber>
    </submittedName>
</protein>
<dbReference type="Pfam" id="PF00535">
    <property type="entry name" value="Glycos_transf_2"/>
    <property type="match status" value="1"/>
</dbReference>
<accession>A0A376G173</accession>
<keyword evidence="3" id="KW-0808">Transferase</keyword>